<name>A0AAE1UKT9_9EUCA</name>
<dbReference type="EMBL" id="JAWZYT010000065">
    <property type="protein sequence ID" value="KAK4328698.1"/>
    <property type="molecule type" value="Genomic_DNA"/>
</dbReference>
<dbReference type="Proteomes" id="UP001292094">
    <property type="component" value="Unassembled WGS sequence"/>
</dbReference>
<protein>
    <submittedName>
        <fullName evidence="1">Uncharacterized protein</fullName>
    </submittedName>
</protein>
<gene>
    <name evidence="1" type="ORF">Pmani_000894</name>
</gene>
<comment type="caution">
    <text evidence="1">The sequence shown here is derived from an EMBL/GenBank/DDBJ whole genome shotgun (WGS) entry which is preliminary data.</text>
</comment>
<evidence type="ECO:0000313" key="2">
    <source>
        <dbReference type="Proteomes" id="UP001292094"/>
    </source>
</evidence>
<dbReference type="AlphaFoldDB" id="A0AAE1UKT9"/>
<proteinExistence type="predicted"/>
<sequence length="147" mass="16366">MSGLSSWDIVATESHFVVVHGNEQAYVLTRAAASSDQPPAKCHAEPAVDLRLYIDAAIRSCWLDIWDAVEATKLQGTLQHQGLWSYCGLYRRWETALARLHIGHSRLTNGLFLMERASPPFCDDCLVPLTVPHLLVDIFMGPLLVPL</sequence>
<reference evidence="1" key="1">
    <citation type="submission" date="2023-11" db="EMBL/GenBank/DDBJ databases">
        <title>Genome assemblies of two species of porcelain crab, Petrolisthes cinctipes and Petrolisthes manimaculis (Anomura: Porcellanidae).</title>
        <authorList>
            <person name="Angst P."/>
        </authorList>
    </citation>
    <scope>NUCLEOTIDE SEQUENCE</scope>
    <source>
        <strain evidence="1">PB745_02</strain>
        <tissue evidence="1">Gill</tissue>
    </source>
</reference>
<evidence type="ECO:0000313" key="1">
    <source>
        <dbReference type="EMBL" id="KAK4328698.1"/>
    </source>
</evidence>
<accession>A0AAE1UKT9</accession>
<keyword evidence="2" id="KW-1185">Reference proteome</keyword>
<organism evidence="1 2">
    <name type="scientific">Petrolisthes manimaculis</name>
    <dbReference type="NCBI Taxonomy" id="1843537"/>
    <lineage>
        <taxon>Eukaryota</taxon>
        <taxon>Metazoa</taxon>
        <taxon>Ecdysozoa</taxon>
        <taxon>Arthropoda</taxon>
        <taxon>Crustacea</taxon>
        <taxon>Multicrustacea</taxon>
        <taxon>Malacostraca</taxon>
        <taxon>Eumalacostraca</taxon>
        <taxon>Eucarida</taxon>
        <taxon>Decapoda</taxon>
        <taxon>Pleocyemata</taxon>
        <taxon>Anomura</taxon>
        <taxon>Galatheoidea</taxon>
        <taxon>Porcellanidae</taxon>
        <taxon>Petrolisthes</taxon>
    </lineage>
</organism>